<sequence length="169" mass="17598">MSTSHPTQQGTIQGEVTYREGDGMPMPIPQGPVELVHSHDSVTLSWTADNNAAGVAAMPRDEFDRFAREGKIQVEGEPVEAPEAPEPPQAEASASDAAPAAPAEQQAQAQAQPQAQQQQQQSAASADGSQPVPDPETSQDGHAVEHDYAEAAEANGGDAADAQPRDRAA</sequence>
<reference evidence="3" key="1">
    <citation type="submission" date="2016-10" db="EMBL/GenBank/DDBJ databases">
        <authorList>
            <person name="Varghese N."/>
            <person name="Submissions S."/>
        </authorList>
    </citation>
    <scope>NUCLEOTIDE SEQUENCE [LARGE SCALE GENOMIC DNA]</scope>
    <source>
        <strain evidence="3">DSM 27981</strain>
    </source>
</reference>
<feature type="region of interest" description="Disordered" evidence="1">
    <location>
        <begin position="67"/>
        <end position="169"/>
    </location>
</feature>
<feature type="compositionally biased region" description="Low complexity" evidence="1">
    <location>
        <begin position="151"/>
        <end position="162"/>
    </location>
</feature>
<feature type="compositionally biased region" description="Low complexity" evidence="1">
    <location>
        <begin position="89"/>
        <end position="131"/>
    </location>
</feature>
<proteinExistence type="predicted"/>
<dbReference type="EMBL" id="FONX01000001">
    <property type="protein sequence ID" value="SFE34178.1"/>
    <property type="molecule type" value="Genomic_DNA"/>
</dbReference>
<dbReference type="Proteomes" id="UP000199119">
    <property type="component" value="Unassembled WGS sequence"/>
</dbReference>
<name>A0A1I1ZS01_9BURK</name>
<dbReference type="STRING" id="1177982.SAMN04489711_101289"/>
<dbReference type="RefSeq" id="WP_353615599.1">
    <property type="nucleotide sequence ID" value="NZ_FONX01000001.1"/>
</dbReference>
<keyword evidence="3" id="KW-1185">Reference proteome</keyword>
<feature type="compositionally biased region" description="Polar residues" evidence="1">
    <location>
        <begin position="1"/>
        <end position="14"/>
    </location>
</feature>
<organism evidence="2 3">
    <name type="scientific">Paracidovorax wautersii</name>
    <dbReference type="NCBI Taxonomy" id="1177982"/>
    <lineage>
        <taxon>Bacteria</taxon>
        <taxon>Pseudomonadati</taxon>
        <taxon>Pseudomonadota</taxon>
        <taxon>Betaproteobacteria</taxon>
        <taxon>Burkholderiales</taxon>
        <taxon>Comamonadaceae</taxon>
        <taxon>Paracidovorax</taxon>
    </lineage>
</organism>
<protein>
    <submittedName>
        <fullName evidence="2">Uncharacterized protein</fullName>
    </submittedName>
</protein>
<feature type="region of interest" description="Disordered" evidence="1">
    <location>
        <begin position="1"/>
        <end position="31"/>
    </location>
</feature>
<evidence type="ECO:0000313" key="3">
    <source>
        <dbReference type="Proteomes" id="UP000199119"/>
    </source>
</evidence>
<evidence type="ECO:0000256" key="1">
    <source>
        <dbReference type="SAM" id="MobiDB-lite"/>
    </source>
</evidence>
<gene>
    <name evidence="2" type="ORF">SAMN04489711_101289</name>
</gene>
<evidence type="ECO:0000313" key="2">
    <source>
        <dbReference type="EMBL" id="SFE34178.1"/>
    </source>
</evidence>
<accession>A0A1I1ZS01</accession>
<dbReference type="AlphaFoldDB" id="A0A1I1ZS01"/>